<protein>
    <recommendedName>
        <fullName evidence="11">Major facilitator superfamily protein</fullName>
    </recommendedName>
</protein>
<evidence type="ECO:0008006" key="11">
    <source>
        <dbReference type="Google" id="ProtNLM"/>
    </source>
</evidence>
<feature type="transmembrane region" description="Helical" evidence="8">
    <location>
        <begin position="61"/>
        <end position="82"/>
    </location>
</feature>
<evidence type="ECO:0000256" key="1">
    <source>
        <dbReference type="ARBA" id="ARBA00004141"/>
    </source>
</evidence>
<dbReference type="InterPro" id="IPR036259">
    <property type="entry name" value="MFS_trans_sf"/>
</dbReference>
<keyword evidence="4 8" id="KW-1133">Transmembrane helix</keyword>
<evidence type="ECO:0000256" key="5">
    <source>
        <dbReference type="ARBA" id="ARBA00023136"/>
    </source>
</evidence>
<organism evidence="9 10">
    <name type="scientific">Artemisia annua</name>
    <name type="common">Sweet wormwood</name>
    <dbReference type="NCBI Taxonomy" id="35608"/>
    <lineage>
        <taxon>Eukaryota</taxon>
        <taxon>Viridiplantae</taxon>
        <taxon>Streptophyta</taxon>
        <taxon>Embryophyta</taxon>
        <taxon>Tracheophyta</taxon>
        <taxon>Spermatophyta</taxon>
        <taxon>Magnoliopsida</taxon>
        <taxon>eudicotyledons</taxon>
        <taxon>Gunneridae</taxon>
        <taxon>Pentapetalae</taxon>
        <taxon>asterids</taxon>
        <taxon>campanulids</taxon>
        <taxon>Asterales</taxon>
        <taxon>Asteraceae</taxon>
        <taxon>Asteroideae</taxon>
        <taxon>Anthemideae</taxon>
        <taxon>Artemisiinae</taxon>
        <taxon>Artemisia</taxon>
    </lineage>
</organism>
<dbReference type="EMBL" id="PKPP01002960">
    <property type="protein sequence ID" value="PWA72129.1"/>
    <property type="molecule type" value="Genomic_DNA"/>
</dbReference>
<dbReference type="Proteomes" id="UP000245207">
    <property type="component" value="Unassembled WGS sequence"/>
</dbReference>
<dbReference type="AlphaFoldDB" id="A0A2U1NF36"/>
<feature type="compositionally biased region" description="Basic and acidic residues" evidence="7">
    <location>
        <begin position="223"/>
        <end position="237"/>
    </location>
</feature>
<dbReference type="SUPFAM" id="SSF103473">
    <property type="entry name" value="MFS general substrate transporter"/>
    <property type="match status" value="1"/>
</dbReference>
<dbReference type="PANTHER" id="PTHR11654">
    <property type="entry name" value="OLIGOPEPTIDE TRANSPORTER-RELATED"/>
    <property type="match status" value="1"/>
</dbReference>
<keyword evidence="3 8" id="KW-0812">Transmembrane</keyword>
<feature type="region of interest" description="Disordered" evidence="7">
    <location>
        <begin position="206"/>
        <end position="237"/>
    </location>
</feature>
<dbReference type="InterPro" id="IPR000109">
    <property type="entry name" value="POT_fam"/>
</dbReference>
<evidence type="ECO:0000256" key="2">
    <source>
        <dbReference type="ARBA" id="ARBA00005982"/>
    </source>
</evidence>
<proteinExistence type="inferred from homology"/>
<evidence type="ECO:0000313" key="10">
    <source>
        <dbReference type="Proteomes" id="UP000245207"/>
    </source>
</evidence>
<sequence length="237" mass="26531">MNTFSIEQATMMNRKLGGFEIPAGSHALFLFASILLFTSINERVVVRIARKITGNPKGLKSLQRIGIGLVLAVAAMVAAAIIEQERREMVVEENIKMGSLWLFPQFFFVGAGQAFCYVGQLEFFITEAPERMKSMSTGLFLSSLSMGFFSSSLFVSLTNILTHGTWLKSDLNQARLDNFYWMLAVFGVFNFMIFLVLSSRHQYKTQHHGESSNSGEQEIEAQDIERDATSVKGKEEA</sequence>
<name>A0A2U1NF36_ARTAN</name>
<gene>
    <name evidence="9" type="ORF">CTI12_AA275310</name>
</gene>
<evidence type="ECO:0000256" key="7">
    <source>
        <dbReference type="SAM" id="MobiDB-lite"/>
    </source>
</evidence>
<evidence type="ECO:0000256" key="4">
    <source>
        <dbReference type="ARBA" id="ARBA00022989"/>
    </source>
</evidence>
<feature type="transmembrane region" description="Helical" evidence="8">
    <location>
        <begin position="178"/>
        <end position="197"/>
    </location>
</feature>
<dbReference type="GO" id="GO:0016020">
    <property type="term" value="C:membrane"/>
    <property type="evidence" value="ECO:0007669"/>
    <property type="project" value="UniProtKB-SubCell"/>
</dbReference>
<dbReference type="STRING" id="35608.A0A2U1NF36"/>
<dbReference type="Pfam" id="PF00854">
    <property type="entry name" value="PTR2"/>
    <property type="match status" value="1"/>
</dbReference>
<keyword evidence="10" id="KW-1185">Reference proteome</keyword>
<feature type="transmembrane region" description="Helical" evidence="8">
    <location>
        <begin position="102"/>
        <end position="125"/>
    </location>
</feature>
<accession>A0A2U1NF36</accession>
<reference evidence="9 10" key="1">
    <citation type="journal article" date="2018" name="Mol. Plant">
        <title>The genome of Artemisia annua provides insight into the evolution of Asteraceae family and artemisinin biosynthesis.</title>
        <authorList>
            <person name="Shen Q."/>
            <person name="Zhang L."/>
            <person name="Liao Z."/>
            <person name="Wang S."/>
            <person name="Yan T."/>
            <person name="Shi P."/>
            <person name="Liu M."/>
            <person name="Fu X."/>
            <person name="Pan Q."/>
            <person name="Wang Y."/>
            <person name="Lv Z."/>
            <person name="Lu X."/>
            <person name="Zhang F."/>
            <person name="Jiang W."/>
            <person name="Ma Y."/>
            <person name="Chen M."/>
            <person name="Hao X."/>
            <person name="Li L."/>
            <person name="Tang Y."/>
            <person name="Lv G."/>
            <person name="Zhou Y."/>
            <person name="Sun X."/>
            <person name="Brodelius P.E."/>
            <person name="Rose J.K.C."/>
            <person name="Tang K."/>
        </authorList>
    </citation>
    <scope>NUCLEOTIDE SEQUENCE [LARGE SCALE GENOMIC DNA]</scope>
    <source>
        <strain evidence="10">cv. Huhao1</strain>
        <tissue evidence="9">Leaf</tissue>
    </source>
</reference>
<evidence type="ECO:0000256" key="3">
    <source>
        <dbReference type="ARBA" id="ARBA00022692"/>
    </source>
</evidence>
<feature type="transmembrane region" description="Helical" evidence="8">
    <location>
        <begin position="21"/>
        <end position="40"/>
    </location>
</feature>
<comment type="similarity">
    <text evidence="6">Belongs to the major facilitator superfamily. Phosphate:H(+) symporter (TC 2.A.1.9) family.</text>
</comment>
<evidence type="ECO:0000256" key="8">
    <source>
        <dbReference type="SAM" id="Phobius"/>
    </source>
</evidence>
<comment type="similarity">
    <text evidence="2">Belongs to the major facilitator superfamily. Proton-dependent oligopeptide transporter (POT/PTR) (TC 2.A.17) family.</text>
</comment>
<evidence type="ECO:0000256" key="6">
    <source>
        <dbReference type="ARBA" id="ARBA00044504"/>
    </source>
</evidence>
<dbReference type="GO" id="GO:0022857">
    <property type="term" value="F:transmembrane transporter activity"/>
    <property type="evidence" value="ECO:0007669"/>
    <property type="project" value="InterPro"/>
</dbReference>
<dbReference type="OrthoDB" id="1735399at2759"/>
<comment type="caution">
    <text evidence="9">The sequence shown here is derived from an EMBL/GenBank/DDBJ whole genome shotgun (WGS) entry which is preliminary data.</text>
</comment>
<keyword evidence="5 8" id="KW-0472">Membrane</keyword>
<comment type="subcellular location">
    <subcellularLocation>
        <location evidence="1">Membrane</location>
        <topology evidence="1">Multi-pass membrane protein</topology>
    </subcellularLocation>
</comment>
<dbReference type="Gene3D" id="1.20.1250.20">
    <property type="entry name" value="MFS general substrate transporter like domains"/>
    <property type="match status" value="1"/>
</dbReference>
<feature type="transmembrane region" description="Helical" evidence="8">
    <location>
        <begin position="137"/>
        <end position="158"/>
    </location>
</feature>
<evidence type="ECO:0000313" key="9">
    <source>
        <dbReference type="EMBL" id="PWA72129.1"/>
    </source>
</evidence>